<dbReference type="Proteomes" id="UP000197535">
    <property type="component" value="Unassembled WGS sequence"/>
</dbReference>
<feature type="domain" description="Nudix hydrolase" evidence="1">
    <location>
        <begin position="1"/>
        <end position="137"/>
    </location>
</feature>
<accession>A0A254TET2</accession>
<reference evidence="2 3" key="1">
    <citation type="submission" date="2016-02" db="EMBL/GenBank/DDBJ databases">
        <authorList>
            <person name="Wen L."/>
            <person name="He K."/>
            <person name="Yang H."/>
        </authorList>
    </citation>
    <scope>NUCLEOTIDE SEQUENCE [LARGE SCALE GENOMIC DNA]</scope>
    <source>
        <strain evidence="2 3">TSA40</strain>
    </source>
</reference>
<gene>
    <name evidence="2" type="ORF">AYR66_17760</name>
</gene>
<dbReference type="EMBL" id="LSTO01000001">
    <property type="protein sequence ID" value="OWW21045.1"/>
    <property type="molecule type" value="Genomic_DNA"/>
</dbReference>
<dbReference type="InterPro" id="IPR000086">
    <property type="entry name" value="NUDIX_hydrolase_dom"/>
</dbReference>
<sequence length="156" mass="16581">MHGISGHGMWLARRSAGKPVDPGLLDTLVGGGIGNGLGIEDTLLKECEEEAGIDAAVASRAIATGTVRTARPAPDGWHAEVQFTHDLLLPDDFHPVSRDGEVAEFLLLPLPEVLEIMTGSNDLTVEACAAIADFMLRTRFIAPDAPGTQALREFIQ</sequence>
<protein>
    <recommendedName>
        <fullName evidence="1">Nudix hydrolase domain-containing protein</fullName>
    </recommendedName>
</protein>
<dbReference type="AlphaFoldDB" id="A0A254TET2"/>
<dbReference type="PROSITE" id="PS51462">
    <property type="entry name" value="NUDIX"/>
    <property type="match status" value="1"/>
</dbReference>
<proteinExistence type="predicted"/>
<evidence type="ECO:0000313" key="3">
    <source>
        <dbReference type="Proteomes" id="UP000197535"/>
    </source>
</evidence>
<dbReference type="Pfam" id="PF00293">
    <property type="entry name" value="NUDIX"/>
    <property type="match status" value="1"/>
</dbReference>
<name>A0A254TET2_9BURK</name>
<evidence type="ECO:0000313" key="2">
    <source>
        <dbReference type="EMBL" id="OWW21045.1"/>
    </source>
</evidence>
<keyword evidence="3" id="KW-1185">Reference proteome</keyword>
<dbReference type="SUPFAM" id="SSF55811">
    <property type="entry name" value="Nudix"/>
    <property type="match status" value="1"/>
</dbReference>
<evidence type="ECO:0000259" key="1">
    <source>
        <dbReference type="PROSITE" id="PS51462"/>
    </source>
</evidence>
<dbReference type="Gene3D" id="3.90.79.10">
    <property type="entry name" value="Nucleoside Triphosphate Pyrophosphohydrolase"/>
    <property type="match status" value="1"/>
</dbReference>
<dbReference type="InterPro" id="IPR015797">
    <property type="entry name" value="NUDIX_hydrolase-like_dom_sf"/>
</dbReference>
<comment type="caution">
    <text evidence="2">The sequence shown here is derived from an EMBL/GenBank/DDBJ whole genome shotgun (WGS) entry which is preliminary data.</text>
</comment>
<dbReference type="GO" id="GO:0003824">
    <property type="term" value="F:catalytic activity"/>
    <property type="evidence" value="ECO:0007669"/>
    <property type="project" value="UniProtKB-ARBA"/>
</dbReference>
<organism evidence="2 3">
    <name type="scientific">Noviherbaspirillum denitrificans</name>
    <dbReference type="NCBI Taxonomy" id="1968433"/>
    <lineage>
        <taxon>Bacteria</taxon>
        <taxon>Pseudomonadati</taxon>
        <taxon>Pseudomonadota</taxon>
        <taxon>Betaproteobacteria</taxon>
        <taxon>Burkholderiales</taxon>
        <taxon>Oxalobacteraceae</taxon>
        <taxon>Noviherbaspirillum</taxon>
    </lineage>
</organism>